<name>A0A1N6E5B6_9GAMM</name>
<dbReference type="GO" id="GO:0044780">
    <property type="term" value="P:bacterial-type flagellum assembly"/>
    <property type="evidence" value="ECO:0007669"/>
    <property type="project" value="InterPro"/>
</dbReference>
<comment type="function">
    <text evidence="6 7">Involved in the assembly process of the P-ring formation. It may associate with FlgF on the rod constituting a structure essential for the P-ring assembly or may act as a modulator protein for the P-ring assembly.</text>
</comment>
<proteinExistence type="inferred from homology"/>
<gene>
    <name evidence="9" type="ORF">SAMN05443662_0602</name>
</gene>
<dbReference type="Pfam" id="PF17656">
    <property type="entry name" value="ChapFlgA_N"/>
    <property type="match status" value="1"/>
</dbReference>
<evidence type="ECO:0000313" key="9">
    <source>
        <dbReference type="EMBL" id="SIN78196.1"/>
    </source>
</evidence>
<evidence type="ECO:0000259" key="8">
    <source>
        <dbReference type="SMART" id="SM00858"/>
    </source>
</evidence>
<dbReference type="InterPro" id="IPR013974">
    <property type="entry name" value="SAF"/>
</dbReference>
<evidence type="ECO:0000256" key="2">
    <source>
        <dbReference type="ARBA" id="ARBA00010474"/>
    </source>
</evidence>
<sequence length="234" mass="26286">MQPLHNLLLLTLLTLLTPAVWAAEPFQDWSPAYEQLANQIKQKIGQDLINPKISIQPLGKRTRLPACKTPVSIQLPDNTRRKLTGRFTALVRCNEPHWKVFISYRISGQRPVMVSTTLIPRMATIKADMVAQRLIDASQVPRQGATQPDQVIGKRARRAIAAGQIITAQMLLPPYWVFRNKPVILMTRIGTIEIRTKGIALRDAVENEVVEVRNLRSGRKVRGMVIAPNTVLVP</sequence>
<feature type="chain" id="PRO_5011821657" description="Flagella basal body P-ring formation protein FlgA" evidence="7">
    <location>
        <begin position="23"/>
        <end position="234"/>
    </location>
</feature>
<evidence type="ECO:0000256" key="6">
    <source>
        <dbReference type="ARBA" id="ARBA00025643"/>
    </source>
</evidence>
<evidence type="ECO:0000256" key="4">
    <source>
        <dbReference type="ARBA" id="ARBA00022729"/>
    </source>
</evidence>
<dbReference type="PANTHER" id="PTHR36307:SF1">
    <property type="entry name" value="FLAGELLA BASAL BODY P-RING FORMATION PROTEIN FLGA"/>
    <property type="match status" value="1"/>
</dbReference>
<keyword evidence="9" id="KW-0282">Flagellum</keyword>
<organism evidence="9 10">
    <name type="scientific">Sulfurivirga caldicuralii</name>
    <dbReference type="NCBI Taxonomy" id="364032"/>
    <lineage>
        <taxon>Bacteria</taxon>
        <taxon>Pseudomonadati</taxon>
        <taxon>Pseudomonadota</taxon>
        <taxon>Gammaproteobacteria</taxon>
        <taxon>Thiotrichales</taxon>
        <taxon>Piscirickettsiaceae</taxon>
        <taxon>Sulfurivirga</taxon>
    </lineage>
</organism>
<dbReference type="NCBIfam" id="TIGR03170">
    <property type="entry name" value="flgA_cterm"/>
    <property type="match status" value="1"/>
</dbReference>
<feature type="signal peptide" evidence="7">
    <location>
        <begin position="1"/>
        <end position="22"/>
    </location>
</feature>
<keyword evidence="4 7" id="KW-0732">Signal</keyword>
<evidence type="ECO:0000256" key="7">
    <source>
        <dbReference type="RuleBase" id="RU362063"/>
    </source>
</evidence>
<evidence type="ECO:0000256" key="5">
    <source>
        <dbReference type="ARBA" id="ARBA00022764"/>
    </source>
</evidence>
<evidence type="ECO:0000313" key="10">
    <source>
        <dbReference type="Proteomes" id="UP000198461"/>
    </source>
</evidence>
<keyword evidence="9" id="KW-0969">Cilium</keyword>
<dbReference type="SMART" id="SM00858">
    <property type="entry name" value="SAF"/>
    <property type="match status" value="1"/>
</dbReference>
<dbReference type="STRING" id="364032.SAMN05443662_0602"/>
<dbReference type="EMBL" id="FSRE01000001">
    <property type="protein sequence ID" value="SIN78196.1"/>
    <property type="molecule type" value="Genomic_DNA"/>
</dbReference>
<evidence type="ECO:0000256" key="1">
    <source>
        <dbReference type="ARBA" id="ARBA00004418"/>
    </source>
</evidence>
<dbReference type="GO" id="GO:0042597">
    <property type="term" value="C:periplasmic space"/>
    <property type="evidence" value="ECO:0007669"/>
    <property type="project" value="UniProtKB-SubCell"/>
</dbReference>
<dbReference type="Proteomes" id="UP000198461">
    <property type="component" value="Unassembled WGS sequence"/>
</dbReference>
<keyword evidence="7" id="KW-1005">Bacterial flagellum biogenesis</keyword>
<dbReference type="InterPro" id="IPR041231">
    <property type="entry name" value="FlgA_N"/>
</dbReference>
<feature type="domain" description="SAF" evidence="8">
    <location>
        <begin position="110"/>
        <end position="172"/>
    </location>
</feature>
<comment type="similarity">
    <text evidence="2 7">Belongs to the FlgA family.</text>
</comment>
<dbReference type="CDD" id="cd11614">
    <property type="entry name" value="SAF_CpaB_FlgA_like"/>
    <property type="match status" value="1"/>
</dbReference>
<dbReference type="InterPro" id="IPR017585">
    <property type="entry name" value="SAF_FlgA"/>
</dbReference>
<accession>A0A1N6E5B6</accession>
<protein>
    <recommendedName>
        <fullName evidence="3 7">Flagella basal body P-ring formation protein FlgA</fullName>
    </recommendedName>
</protein>
<dbReference type="RefSeq" id="WP_074200887.1">
    <property type="nucleotide sequence ID" value="NZ_FSRE01000001.1"/>
</dbReference>
<comment type="subcellular location">
    <subcellularLocation>
        <location evidence="1 7">Periplasm</location>
    </subcellularLocation>
</comment>
<dbReference type="Pfam" id="PF13144">
    <property type="entry name" value="ChapFlgA"/>
    <property type="match status" value="1"/>
</dbReference>
<dbReference type="InterPro" id="IPR039246">
    <property type="entry name" value="Flagellar_FlgA"/>
</dbReference>
<keyword evidence="5 7" id="KW-0574">Periplasm</keyword>
<dbReference type="Gene3D" id="2.30.30.760">
    <property type="match status" value="1"/>
</dbReference>
<dbReference type="AlphaFoldDB" id="A0A1N6E5B6"/>
<keyword evidence="9" id="KW-0966">Cell projection</keyword>
<evidence type="ECO:0000256" key="3">
    <source>
        <dbReference type="ARBA" id="ARBA00014754"/>
    </source>
</evidence>
<reference evidence="9 10" key="1">
    <citation type="submission" date="2016-11" db="EMBL/GenBank/DDBJ databases">
        <authorList>
            <person name="Jaros S."/>
            <person name="Januszkiewicz K."/>
            <person name="Wedrychowicz H."/>
        </authorList>
    </citation>
    <scope>NUCLEOTIDE SEQUENCE [LARGE SCALE GENOMIC DNA]</scope>
    <source>
        <strain evidence="9 10">DSM 17737</strain>
    </source>
</reference>
<keyword evidence="10" id="KW-1185">Reference proteome</keyword>
<dbReference type="Gene3D" id="3.90.1210.10">
    <property type="entry name" value="Antifreeze-like/N-acetylneuraminic acid synthase C-terminal domain"/>
    <property type="match status" value="1"/>
</dbReference>
<dbReference type="PANTHER" id="PTHR36307">
    <property type="entry name" value="FLAGELLA BASAL BODY P-RING FORMATION PROTEIN FLGA"/>
    <property type="match status" value="1"/>
</dbReference>
<dbReference type="OrthoDB" id="1669037at2"/>